<evidence type="ECO:0000313" key="2">
    <source>
        <dbReference type="EMBL" id="PKR58727.1"/>
    </source>
</evidence>
<keyword evidence="1" id="KW-0812">Transmembrane</keyword>
<reference evidence="2 3" key="1">
    <citation type="submission" date="2017-09" db="EMBL/GenBank/DDBJ databases">
        <title>Biodiversity and function of Thalassospira species in the particle-attached aromatic-hydrocarbon-degrading consortia from the surface seawater of the China South Sea.</title>
        <authorList>
            <person name="Dong C."/>
            <person name="Lai Q."/>
            <person name="Shao Z."/>
        </authorList>
    </citation>
    <scope>NUCLEOTIDE SEQUENCE [LARGE SCALE GENOMIC DNA]</scope>
    <source>
        <strain evidence="2 3">139Z-12</strain>
    </source>
</reference>
<keyword evidence="1" id="KW-1133">Transmembrane helix</keyword>
<comment type="caution">
    <text evidence="2">The sequence shown here is derived from an EMBL/GenBank/DDBJ whole genome shotgun (WGS) entry which is preliminary data.</text>
</comment>
<protein>
    <submittedName>
        <fullName evidence="2">Uncharacterized protein</fullName>
    </submittedName>
</protein>
<feature type="transmembrane region" description="Helical" evidence="1">
    <location>
        <begin position="30"/>
        <end position="49"/>
    </location>
</feature>
<keyword evidence="3" id="KW-1185">Reference proteome</keyword>
<evidence type="ECO:0000256" key="1">
    <source>
        <dbReference type="SAM" id="Phobius"/>
    </source>
</evidence>
<feature type="transmembrane region" description="Helical" evidence="1">
    <location>
        <begin position="87"/>
        <end position="106"/>
    </location>
</feature>
<dbReference type="Proteomes" id="UP000233332">
    <property type="component" value="Unassembled WGS sequence"/>
</dbReference>
<dbReference type="EMBL" id="NXGX01000003">
    <property type="protein sequence ID" value="PKR58727.1"/>
    <property type="molecule type" value="Genomic_DNA"/>
</dbReference>
<organism evidence="2 3">
    <name type="scientific">Thalassospira lohafexi</name>
    <dbReference type="NCBI Taxonomy" id="744227"/>
    <lineage>
        <taxon>Bacteria</taxon>
        <taxon>Pseudomonadati</taxon>
        <taxon>Pseudomonadota</taxon>
        <taxon>Alphaproteobacteria</taxon>
        <taxon>Rhodospirillales</taxon>
        <taxon>Thalassospiraceae</taxon>
        <taxon>Thalassospira</taxon>
    </lineage>
</organism>
<dbReference type="AlphaFoldDB" id="A0A2N3L7P8"/>
<gene>
    <name evidence="2" type="ORF">COO92_07635</name>
</gene>
<sequence>MRAYFFHIIKSVPLTSLIFLYFYIGVGNFWLGVFFGMIFFVVSLLYYLILFKVFTESLMSIAAIDVVLVVLVFAVFGFMISWYTFKFLLLAIFVQILSSVIVRLIFNRLKLQID</sequence>
<proteinExistence type="predicted"/>
<keyword evidence="1" id="KW-0472">Membrane</keyword>
<accession>A0A2N3L7P8</accession>
<evidence type="ECO:0000313" key="3">
    <source>
        <dbReference type="Proteomes" id="UP000233332"/>
    </source>
</evidence>
<feature type="transmembrane region" description="Helical" evidence="1">
    <location>
        <begin position="61"/>
        <end position="81"/>
    </location>
</feature>
<name>A0A2N3L7P8_9PROT</name>
<feature type="transmembrane region" description="Helical" evidence="1">
    <location>
        <begin position="7"/>
        <end position="24"/>
    </location>
</feature>